<dbReference type="AlphaFoldDB" id="A0A146IFN8"/>
<feature type="domain" description="Glycosyltransferase subfamily 4-like N-terminal" evidence="2">
    <location>
        <begin position="15"/>
        <end position="172"/>
    </location>
</feature>
<evidence type="ECO:0000313" key="3">
    <source>
        <dbReference type="EMBL" id="BAU71626.1"/>
    </source>
</evidence>
<dbReference type="EMBL" id="LC125931">
    <property type="protein sequence ID" value="BAU71626.1"/>
    <property type="molecule type" value="Genomic_DNA"/>
</dbReference>
<dbReference type="InterPro" id="IPR001296">
    <property type="entry name" value="Glyco_trans_1"/>
</dbReference>
<dbReference type="Pfam" id="PF00534">
    <property type="entry name" value="Glycos_transf_1"/>
    <property type="match status" value="1"/>
</dbReference>
<protein>
    <submittedName>
        <fullName evidence="3">Putative glycosyltranslocase</fullName>
    </submittedName>
</protein>
<feature type="domain" description="Glycosyl transferase family 1" evidence="1">
    <location>
        <begin position="185"/>
        <end position="337"/>
    </location>
</feature>
<dbReference type="PANTHER" id="PTHR12526:SF630">
    <property type="entry name" value="GLYCOSYLTRANSFERASE"/>
    <property type="match status" value="1"/>
</dbReference>
<dbReference type="GO" id="GO:1901135">
    <property type="term" value="P:carbohydrate derivative metabolic process"/>
    <property type="evidence" value="ECO:0007669"/>
    <property type="project" value="UniProtKB-ARBA"/>
</dbReference>
<name>A0A146IFN8_ECOLX</name>
<accession>A0A146IFN8</accession>
<dbReference type="InterPro" id="IPR028098">
    <property type="entry name" value="Glyco_trans_4-like_N"/>
</dbReference>
<proteinExistence type="predicted"/>
<dbReference type="PANTHER" id="PTHR12526">
    <property type="entry name" value="GLYCOSYLTRANSFERASE"/>
    <property type="match status" value="1"/>
</dbReference>
<sequence length="366" mass="42171">MYMNILHVTNTISEGGVESFLLQLLPQLNRHHKCSLFVLNKNKIDMASMFMNNGVPVIHNKYKSIYNPLVVLHLFGIAKNYDVIHSHLFPTQYYTAVLKLLFLFTNKKIKFVTTEHCTTNKRRRPLFKLIEKLVYSSYNKIIGVSDAATQNLKKWIDISDNKVVTIHNGIDIRSILSASSYSKATFGIPEEQFVLCMTARFFEQKDHSSLIKAMQFLPDNIVLLLIGSGNKFEESIKLCETLKLQNRIKFLGRRRDVYSIIKLADICILSTHYEGFPVSILEYFCAGKPVIATNVDGVNEMLDDSSLLCNPNDPHDLACKILNLSMDNNKMNKESERNRMIIEKYSLENMTENYLQIYECLFEQLK</sequence>
<evidence type="ECO:0000259" key="1">
    <source>
        <dbReference type="Pfam" id="PF00534"/>
    </source>
</evidence>
<dbReference type="Pfam" id="PF13439">
    <property type="entry name" value="Glyco_transf_4"/>
    <property type="match status" value="1"/>
</dbReference>
<dbReference type="GO" id="GO:0016757">
    <property type="term" value="F:glycosyltransferase activity"/>
    <property type="evidence" value="ECO:0007669"/>
    <property type="project" value="InterPro"/>
</dbReference>
<dbReference type="Gene3D" id="3.40.50.2000">
    <property type="entry name" value="Glycogen Phosphorylase B"/>
    <property type="match status" value="2"/>
</dbReference>
<dbReference type="SUPFAM" id="SSF53756">
    <property type="entry name" value="UDP-Glycosyltransferase/glycogen phosphorylase"/>
    <property type="match status" value="1"/>
</dbReference>
<organism evidence="3">
    <name type="scientific">Escherichia coli</name>
    <dbReference type="NCBI Taxonomy" id="562"/>
    <lineage>
        <taxon>Bacteria</taxon>
        <taxon>Pseudomonadati</taxon>
        <taxon>Pseudomonadota</taxon>
        <taxon>Gammaproteobacteria</taxon>
        <taxon>Enterobacterales</taxon>
        <taxon>Enterobacteriaceae</taxon>
        <taxon>Escherichia</taxon>
    </lineage>
</organism>
<evidence type="ECO:0000259" key="2">
    <source>
        <dbReference type="Pfam" id="PF13439"/>
    </source>
</evidence>
<dbReference type="CDD" id="cd03811">
    <property type="entry name" value="GT4_GT28_WabH-like"/>
    <property type="match status" value="1"/>
</dbReference>
<reference evidence="3" key="1">
    <citation type="journal article" date="2016" name="Front. Microbiol.">
        <title>Six Novel O Genotypes from Shiga Toxin-Producing Escherichia coli.</title>
        <authorList>
            <person name="Iguchi A."/>
            <person name="Iyoda S."/>
            <person name="Seto K."/>
            <person name="Nishii H."/>
            <person name="Ohnishi M."/>
            <person name="Mekata H."/>
            <person name="Ogura Y."/>
            <person name="Hayashi T."/>
        </authorList>
    </citation>
    <scope>NUCLEOTIDE SEQUENCE</scope>
    <source>
        <strain evidence="3">110062</strain>
    </source>
</reference>